<dbReference type="FunFam" id="1.10.10.10:FF:000322">
    <property type="entry name" value="Probable disease resistance protein At1g63360"/>
    <property type="match status" value="1"/>
</dbReference>
<dbReference type="InterPro" id="IPR058922">
    <property type="entry name" value="WHD_DRP"/>
</dbReference>
<sequence>MDPQWADLLLSPIINTTVSKLISTAAEQISLAVGWKKELASLQNKLIMVQAVLKDAEERQISSPAVKLWLEKLRDVVYEADDVLDEVSYESVKCKVETKDQKMKKVRNLLTSNPLLFHRKIAGKIKNIIATVDAINNEARGFGLQIRFATASGVVSEHRRNPQTHSTIGDLSEVVGREDDVSKIVQLLIDSSDESRLCVLSIVGMPGLGKTTLAQAVRNDEQIKNYFGKIMWVCVLDDFYVERILTEMLESLTGNAGGAVKNKDTLIQKIREAMEENNFLLILDGVWDEESHGKFEDLRSCLLGICKNSRNRVIVTTRDEKVALKMRMHHEHMHRLGKLSDADCWSIISKRVFGDASASIPSELEKIGLDIAQLCGGLPLVASVIGGTLCTEKLDRIEWSSFKSKIEALGPLELDNGIMRVIELSFDRLSKPALKQCFAFCSVFPKDFFMEREMLIQLWMAKGFLQSPEESPLTMEDIGNKYINDLLSFSLFQEERRDALESVNIGCKMHDLIHDFAQLISKSETVIWKTLSRSNISNVRNLNLIFSGVTLPTTLRDVAPKLHSLFLKDGVSSGIQGDLKSLRVLSFVDAVNTEELPPCFDNIKSLKYLDISRTRITDLPKFITKLYNLQTFKFMTCRSLKMPPEGIGSLINLRHIYFSDEEQMPANIGRLTSLQTLPMFFVGATKGCKIEELGSLRGLKGSLKICNLEHVEDRLEAMRAKLHEKTIFELRLGWEKDSSQDEDVLEGLQPHSNLQVLEISGYGGKNLPSWMLKNVMKYDLFLLKNLVELRIIRCKKLESIPVMTGFSSLRMLLISKCYELRTISDGAFAASVKELVINRCHKLESVALNGLSLLQKLKIHYCLQLNSIGDSLSTSTCLKDLSLWHCNNLKFIPSLFGLTSLQLLRFDSCGLEHLPTGLSSCNALTELEICYCRSLISIPEELKEIPSLVGLQIESCSNLRNFPENTLNSLTSLKRLGIGDFSKELEEFPVLSSIHSPQASLEELKLIGWGELTELPHLIQNLNLSALKSLSISYFNEVETLPKWLGNLSSLKSLSILGCLRLKYLPTRLSFFTTLEELVVRRCHNLVSTKLEETLGCLARLKRLWIGHFSEELDEFPSLSLIHHLSTSLEKLELYGWEKLTQLPHQIQHLITLRELYIHDFHGVEALPEWLGNLSSLQDLHIDHCKNLKHLPSVEAIRCLSKLKYLDIWVCPELQKRCGKESGSEWYKISHIPTIRIKTGDYI</sequence>
<dbReference type="Pfam" id="PF00931">
    <property type="entry name" value="NB-ARC"/>
    <property type="match status" value="1"/>
</dbReference>
<dbReference type="GO" id="GO:0043531">
    <property type="term" value="F:ADP binding"/>
    <property type="evidence" value="ECO:0007669"/>
    <property type="project" value="InterPro"/>
</dbReference>
<evidence type="ECO:0000256" key="5">
    <source>
        <dbReference type="ARBA" id="ARBA00022840"/>
    </source>
</evidence>
<evidence type="ECO:0000313" key="10">
    <source>
        <dbReference type="EMBL" id="GKV17363.1"/>
    </source>
</evidence>
<keyword evidence="4" id="KW-0611">Plant defense</keyword>
<dbReference type="Gene3D" id="1.20.5.4130">
    <property type="match status" value="1"/>
</dbReference>
<dbReference type="Gene3D" id="3.80.10.10">
    <property type="entry name" value="Ribonuclease Inhibitor"/>
    <property type="match status" value="4"/>
</dbReference>
<feature type="domain" description="R13L1/DRL21-like LRR repeat region" evidence="9">
    <location>
        <begin position="1152"/>
        <end position="1204"/>
    </location>
</feature>
<dbReference type="GO" id="GO:0051707">
    <property type="term" value="P:response to other organism"/>
    <property type="evidence" value="ECO:0007669"/>
    <property type="project" value="UniProtKB-ARBA"/>
</dbReference>
<gene>
    <name evidence="10" type="ORF">SLEP1_g27877</name>
</gene>
<keyword evidence="5" id="KW-0067">ATP-binding</keyword>
<dbReference type="Gene3D" id="1.10.8.430">
    <property type="entry name" value="Helical domain of apoptotic protease-activating factors"/>
    <property type="match status" value="1"/>
</dbReference>
<dbReference type="SUPFAM" id="SSF52058">
    <property type="entry name" value="L domain-like"/>
    <property type="match status" value="1"/>
</dbReference>
<accession>A0AAV5JRS9</accession>
<organism evidence="10 11">
    <name type="scientific">Rubroshorea leprosula</name>
    <dbReference type="NCBI Taxonomy" id="152421"/>
    <lineage>
        <taxon>Eukaryota</taxon>
        <taxon>Viridiplantae</taxon>
        <taxon>Streptophyta</taxon>
        <taxon>Embryophyta</taxon>
        <taxon>Tracheophyta</taxon>
        <taxon>Spermatophyta</taxon>
        <taxon>Magnoliopsida</taxon>
        <taxon>eudicotyledons</taxon>
        <taxon>Gunneridae</taxon>
        <taxon>Pentapetalae</taxon>
        <taxon>rosids</taxon>
        <taxon>malvids</taxon>
        <taxon>Malvales</taxon>
        <taxon>Dipterocarpaceae</taxon>
        <taxon>Rubroshorea</taxon>
    </lineage>
</organism>
<feature type="domain" description="Disease resistance N-terminal" evidence="7">
    <location>
        <begin position="14"/>
        <end position="102"/>
    </location>
</feature>
<dbReference type="InterPro" id="IPR038005">
    <property type="entry name" value="RX-like_CC"/>
</dbReference>
<evidence type="ECO:0000256" key="2">
    <source>
        <dbReference type="ARBA" id="ARBA00022737"/>
    </source>
</evidence>
<name>A0AAV5JRS9_9ROSI</name>
<keyword evidence="11" id="KW-1185">Reference proteome</keyword>
<dbReference type="Pfam" id="PF25019">
    <property type="entry name" value="LRR_R13L1-DRL21"/>
    <property type="match status" value="2"/>
</dbReference>
<dbReference type="AlphaFoldDB" id="A0AAV5JRS9"/>
<evidence type="ECO:0000256" key="4">
    <source>
        <dbReference type="ARBA" id="ARBA00022821"/>
    </source>
</evidence>
<reference evidence="10 11" key="1">
    <citation type="journal article" date="2021" name="Commun. Biol.">
        <title>The genome of Shorea leprosula (Dipterocarpaceae) highlights the ecological relevance of drought in aseasonal tropical rainforests.</title>
        <authorList>
            <person name="Ng K.K.S."/>
            <person name="Kobayashi M.J."/>
            <person name="Fawcett J.A."/>
            <person name="Hatakeyama M."/>
            <person name="Paape T."/>
            <person name="Ng C.H."/>
            <person name="Ang C.C."/>
            <person name="Tnah L.H."/>
            <person name="Lee C.T."/>
            <person name="Nishiyama T."/>
            <person name="Sese J."/>
            <person name="O'Brien M.J."/>
            <person name="Copetti D."/>
            <person name="Mohd Noor M.I."/>
            <person name="Ong R.C."/>
            <person name="Putra M."/>
            <person name="Sireger I.Z."/>
            <person name="Indrioko S."/>
            <person name="Kosugi Y."/>
            <person name="Izuno A."/>
            <person name="Isagi Y."/>
            <person name="Lee S.L."/>
            <person name="Shimizu K.K."/>
        </authorList>
    </citation>
    <scope>NUCLEOTIDE SEQUENCE [LARGE SCALE GENOMIC DNA]</scope>
    <source>
        <strain evidence="10">214</strain>
    </source>
</reference>
<dbReference type="InterPro" id="IPR002182">
    <property type="entry name" value="NB-ARC"/>
</dbReference>
<dbReference type="SUPFAM" id="SSF52540">
    <property type="entry name" value="P-loop containing nucleoside triphosphate hydrolases"/>
    <property type="match status" value="1"/>
</dbReference>
<feature type="domain" description="Disease resistance protein winged helix" evidence="8">
    <location>
        <begin position="443"/>
        <end position="517"/>
    </location>
</feature>
<dbReference type="CDD" id="cd14798">
    <property type="entry name" value="RX-CC_like"/>
    <property type="match status" value="1"/>
</dbReference>
<evidence type="ECO:0000259" key="6">
    <source>
        <dbReference type="Pfam" id="PF00931"/>
    </source>
</evidence>
<dbReference type="Gene3D" id="1.10.10.10">
    <property type="entry name" value="Winged helix-like DNA-binding domain superfamily/Winged helix DNA-binding domain"/>
    <property type="match status" value="1"/>
</dbReference>
<proteinExistence type="predicted"/>
<dbReference type="PRINTS" id="PR00364">
    <property type="entry name" value="DISEASERSIST"/>
</dbReference>
<dbReference type="InterPro" id="IPR032675">
    <property type="entry name" value="LRR_dom_sf"/>
</dbReference>
<dbReference type="SUPFAM" id="SSF52047">
    <property type="entry name" value="RNI-like"/>
    <property type="match status" value="1"/>
</dbReference>
<protein>
    <submittedName>
        <fullName evidence="10">Uncharacterized protein</fullName>
    </submittedName>
</protein>
<comment type="caution">
    <text evidence="10">The sequence shown here is derived from an EMBL/GenBank/DDBJ whole genome shotgun (WGS) entry which is preliminary data.</text>
</comment>
<dbReference type="GO" id="GO:0006952">
    <property type="term" value="P:defense response"/>
    <property type="evidence" value="ECO:0007669"/>
    <property type="project" value="UniProtKB-KW"/>
</dbReference>
<feature type="domain" description="R13L1/DRL21-like LRR repeat region" evidence="9">
    <location>
        <begin position="690"/>
        <end position="817"/>
    </location>
</feature>
<dbReference type="InterPro" id="IPR042197">
    <property type="entry name" value="Apaf_helical"/>
</dbReference>
<dbReference type="InterPro" id="IPR056789">
    <property type="entry name" value="LRR_R13L1-DRL21"/>
</dbReference>
<evidence type="ECO:0000259" key="7">
    <source>
        <dbReference type="Pfam" id="PF18052"/>
    </source>
</evidence>
<dbReference type="GO" id="GO:0005524">
    <property type="term" value="F:ATP binding"/>
    <property type="evidence" value="ECO:0007669"/>
    <property type="project" value="UniProtKB-KW"/>
</dbReference>
<evidence type="ECO:0000256" key="3">
    <source>
        <dbReference type="ARBA" id="ARBA00022741"/>
    </source>
</evidence>
<feature type="domain" description="NB-ARC" evidence="6">
    <location>
        <begin position="177"/>
        <end position="354"/>
    </location>
</feature>
<keyword evidence="1" id="KW-0433">Leucine-rich repeat</keyword>
<dbReference type="PANTHER" id="PTHR36766:SF70">
    <property type="entry name" value="DISEASE RESISTANCE PROTEIN RGA4"/>
    <property type="match status" value="1"/>
</dbReference>
<evidence type="ECO:0000259" key="9">
    <source>
        <dbReference type="Pfam" id="PF25019"/>
    </source>
</evidence>
<keyword evidence="2" id="KW-0677">Repeat</keyword>
<dbReference type="Pfam" id="PF18052">
    <property type="entry name" value="Rx_N"/>
    <property type="match status" value="1"/>
</dbReference>
<dbReference type="PANTHER" id="PTHR36766">
    <property type="entry name" value="PLANT BROAD-SPECTRUM MILDEW RESISTANCE PROTEIN RPW8"/>
    <property type="match status" value="1"/>
</dbReference>
<dbReference type="InterPro" id="IPR027417">
    <property type="entry name" value="P-loop_NTPase"/>
</dbReference>
<dbReference type="EMBL" id="BPVZ01000047">
    <property type="protein sequence ID" value="GKV17363.1"/>
    <property type="molecule type" value="Genomic_DNA"/>
</dbReference>
<dbReference type="Pfam" id="PF23559">
    <property type="entry name" value="WHD_DRP"/>
    <property type="match status" value="1"/>
</dbReference>
<dbReference type="Proteomes" id="UP001054252">
    <property type="component" value="Unassembled WGS sequence"/>
</dbReference>
<keyword evidence="3" id="KW-0547">Nucleotide-binding</keyword>
<dbReference type="InterPro" id="IPR036388">
    <property type="entry name" value="WH-like_DNA-bd_sf"/>
</dbReference>
<dbReference type="Gene3D" id="3.40.50.300">
    <property type="entry name" value="P-loop containing nucleotide triphosphate hydrolases"/>
    <property type="match status" value="1"/>
</dbReference>
<evidence type="ECO:0000313" key="11">
    <source>
        <dbReference type="Proteomes" id="UP001054252"/>
    </source>
</evidence>
<dbReference type="InterPro" id="IPR041118">
    <property type="entry name" value="Rx_N"/>
</dbReference>
<evidence type="ECO:0000259" key="8">
    <source>
        <dbReference type="Pfam" id="PF23559"/>
    </source>
</evidence>
<evidence type="ECO:0000256" key="1">
    <source>
        <dbReference type="ARBA" id="ARBA00022614"/>
    </source>
</evidence>